<evidence type="ECO:0000256" key="1">
    <source>
        <dbReference type="SAM" id="MobiDB-lite"/>
    </source>
</evidence>
<dbReference type="AlphaFoldDB" id="A0AAQ4D4A2"/>
<gene>
    <name evidence="2" type="ORF">V5799_000002</name>
</gene>
<evidence type="ECO:0000313" key="2">
    <source>
        <dbReference type="EMBL" id="KAK8757292.1"/>
    </source>
</evidence>
<proteinExistence type="predicted"/>
<accession>A0AAQ4D4A2</accession>
<feature type="region of interest" description="Disordered" evidence="1">
    <location>
        <begin position="104"/>
        <end position="125"/>
    </location>
</feature>
<sequence length="125" mass="12841">MPMAMADLTALMNAQQQQLHALPGLYLGFPRTLFPPFPVAGAPTPAPVPPARSPCPPPPTSPTATGRAAPSASSPGPPLYPPRTSAAAAYPGLKFHPYFHPRLLGAAAGPREGSPVEYDAAAPQV</sequence>
<organism evidence="2 3">
    <name type="scientific">Amblyomma americanum</name>
    <name type="common">Lone star tick</name>
    <dbReference type="NCBI Taxonomy" id="6943"/>
    <lineage>
        <taxon>Eukaryota</taxon>
        <taxon>Metazoa</taxon>
        <taxon>Ecdysozoa</taxon>
        <taxon>Arthropoda</taxon>
        <taxon>Chelicerata</taxon>
        <taxon>Arachnida</taxon>
        <taxon>Acari</taxon>
        <taxon>Parasitiformes</taxon>
        <taxon>Ixodida</taxon>
        <taxon>Ixodoidea</taxon>
        <taxon>Ixodidae</taxon>
        <taxon>Amblyomminae</taxon>
        <taxon>Amblyomma</taxon>
    </lineage>
</organism>
<reference evidence="2 3" key="1">
    <citation type="journal article" date="2023" name="Arcadia Sci">
        <title>De novo assembly of a long-read Amblyomma americanum tick genome.</title>
        <authorList>
            <person name="Chou S."/>
            <person name="Poskanzer K.E."/>
            <person name="Rollins M."/>
            <person name="Thuy-Boun P.S."/>
        </authorList>
    </citation>
    <scope>NUCLEOTIDE SEQUENCE [LARGE SCALE GENOMIC DNA]</scope>
    <source>
        <strain evidence="2">F_SG_1</strain>
        <tissue evidence="2">Salivary glands</tissue>
    </source>
</reference>
<comment type="caution">
    <text evidence="2">The sequence shown here is derived from an EMBL/GenBank/DDBJ whole genome shotgun (WGS) entry which is preliminary data.</text>
</comment>
<feature type="compositionally biased region" description="Low complexity" evidence="1">
    <location>
        <begin position="62"/>
        <end position="74"/>
    </location>
</feature>
<evidence type="ECO:0000313" key="3">
    <source>
        <dbReference type="Proteomes" id="UP001321473"/>
    </source>
</evidence>
<dbReference type="Proteomes" id="UP001321473">
    <property type="component" value="Unassembled WGS sequence"/>
</dbReference>
<feature type="region of interest" description="Disordered" evidence="1">
    <location>
        <begin position="38"/>
        <end position="83"/>
    </location>
</feature>
<feature type="compositionally biased region" description="Pro residues" evidence="1">
    <location>
        <begin position="38"/>
        <end position="61"/>
    </location>
</feature>
<keyword evidence="3" id="KW-1185">Reference proteome</keyword>
<name>A0AAQ4D4A2_AMBAM</name>
<protein>
    <submittedName>
        <fullName evidence="2">Uncharacterized protein</fullName>
    </submittedName>
</protein>
<dbReference type="EMBL" id="JARKHS020035373">
    <property type="protein sequence ID" value="KAK8757292.1"/>
    <property type="molecule type" value="Genomic_DNA"/>
</dbReference>